<dbReference type="InterPro" id="IPR036259">
    <property type="entry name" value="MFS_trans_sf"/>
</dbReference>
<name>A0ABQ8ULR2_9EUKA</name>
<feature type="transmembrane region" description="Helical" evidence="8">
    <location>
        <begin position="388"/>
        <end position="409"/>
    </location>
</feature>
<keyword evidence="3 8" id="KW-0812">Transmembrane</keyword>
<feature type="transmembrane region" description="Helical" evidence="8">
    <location>
        <begin position="167"/>
        <end position="185"/>
    </location>
</feature>
<dbReference type="SUPFAM" id="SSF103473">
    <property type="entry name" value="MFS general substrate transporter"/>
    <property type="match status" value="1"/>
</dbReference>
<feature type="transmembrane region" description="Helical" evidence="8">
    <location>
        <begin position="283"/>
        <end position="304"/>
    </location>
</feature>
<feature type="transmembrane region" description="Helical" evidence="8">
    <location>
        <begin position="76"/>
        <end position="99"/>
    </location>
</feature>
<dbReference type="PROSITE" id="PS50850">
    <property type="entry name" value="MFS"/>
    <property type="match status" value="1"/>
</dbReference>
<keyword evidence="4 8" id="KW-1133">Transmembrane helix</keyword>
<evidence type="ECO:0000256" key="2">
    <source>
        <dbReference type="ARBA" id="ARBA00022448"/>
    </source>
</evidence>
<organism evidence="10 11">
    <name type="scientific">Paratrimastix pyriformis</name>
    <dbReference type="NCBI Taxonomy" id="342808"/>
    <lineage>
        <taxon>Eukaryota</taxon>
        <taxon>Metamonada</taxon>
        <taxon>Preaxostyla</taxon>
        <taxon>Paratrimastigidae</taxon>
        <taxon>Paratrimastix</taxon>
    </lineage>
</organism>
<feature type="transmembrane region" description="Helical" evidence="8">
    <location>
        <begin position="39"/>
        <end position="56"/>
    </location>
</feature>
<feature type="domain" description="Major facilitator superfamily (MFS) profile" evidence="9">
    <location>
        <begin position="43"/>
        <end position="499"/>
    </location>
</feature>
<evidence type="ECO:0000256" key="7">
    <source>
        <dbReference type="SAM" id="MobiDB-lite"/>
    </source>
</evidence>
<feature type="transmembrane region" description="Helical" evidence="8">
    <location>
        <begin position="130"/>
        <end position="155"/>
    </location>
</feature>
<proteinExistence type="inferred from homology"/>
<comment type="similarity">
    <text evidence="6">Belongs to the major facilitator superfamily. Spinster (TC 2.A.1.49) family.</text>
</comment>
<dbReference type="Proteomes" id="UP001141327">
    <property type="component" value="Unassembled WGS sequence"/>
</dbReference>
<comment type="subcellular location">
    <subcellularLocation>
        <location evidence="1">Membrane</location>
        <topology evidence="1">Multi-pass membrane protein</topology>
    </subcellularLocation>
</comment>
<evidence type="ECO:0000256" key="5">
    <source>
        <dbReference type="ARBA" id="ARBA00023136"/>
    </source>
</evidence>
<keyword evidence="2" id="KW-0813">Transport</keyword>
<feature type="transmembrane region" description="Helical" evidence="8">
    <location>
        <begin position="197"/>
        <end position="217"/>
    </location>
</feature>
<feature type="compositionally biased region" description="Basic and acidic residues" evidence="7">
    <location>
        <begin position="1"/>
        <end position="10"/>
    </location>
</feature>
<reference evidence="10" key="1">
    <citation type="journal article" date="2022" name="bioRxiv">
        <title>Genomics of Preaxostyla Flagellates Illuminates Evolutionary Transitions and the Path Towards Mitochondrial Loss.</title>
        <authorList>
            <person name="Novak L.V.F."/>
            <person name="Treitli S.C."/>
            <person name="Pyrih J."/>
            <person name="Halakuc P."/>
            <person name="Pipaliya S.V."/>
            <person name="Vacek V."/>
            <person name="Brzon O."/>
            <person name="Soukal P."/>
            <person name="Eme L."/>
            <person name="Dacks J.B."/>
            <person name="Karnkowska A."/>
            <person name="Elias M."/>
            <person name="Hampl V."/>
        </authorList>
    </citation>
    <scope>NUCLEOTIDE SEQUENCE</scope>
    <source>
        <strain evidence="10">RCP-MX</strain>
    </source>
</reference>
<evidence type="ECO:0000256" key="8">
    <source>
        <dbReference type="SAM" id="Phobius"/>
    </source>
</evidence>
<dbReference type="InterPro" id="IPR044770">
    <property type="entry name" value="MFS_spinster-like"/>
</dbReference>
<dbReference type="Gene3D" id="1.20.1250.20">
    <property type="entry name" value="MFS general substrate transporter like domains"/>
    <property type="match status" value="1"/>
</dbReference>
<sequence length="499" mass="54216">MNPSHDRSAESTDDILPTPPPTPVSAEELRIPSTISRRFLVFLYILLLSIWVVIYVDRGAMSGCVPSFEEDFNITHTMSGMVGSSFMFGYMVACPLFGFLSTKISVPWIILSGLACWLISAVGSGIAPNFILLLIVRCAAGIGETGLIVVAPTFIDDTASPKSRAKWLATLFIGGPLGQALGTGLSGPVTQYSDWRYIFYGESALMVLLILLVFLYRSSLRTPRSESARKQPLHLKDVAIAFGLNPVWILATIGQGALYFFLGNVTYWGPTFCQTELGLDPTLGNYVIGGGIVISCIIGTAAGASIHDRMCRRKPGDPDTAVQSALLLSWTTALGGLAAAGCGFWIENLYVFFALIFIGIMLFSVSYSLLQAPTVYGALRDWLGDQRLCWVLIALFCLPMPICWFFAWLGRRCRLTCMRLRTELGGASAIATEEEVDSLLRPTSPATFSHAPPPLALQQQPIFPPLVLPPPSPHDPLEARSVVASPFLSKRPHTPSVSM</sequence>
<feature type="transmembrane region" description="Helical" evidence="8">
    <location>
        <begin position="352"/>
        <end position="376"/>
    </location>
</feature>
<feature type="transmembrane region" description="Helical" evidence="8">
    <location>
        <begin position="238"/>
        <end position="263"/>
    </location>
</feature>
<dbReference type="Pfam" id="PF07690">
    <property type="entry name" value="MFS_1"/>
    <property type="match status" value="1"/>
</dbReference>
<accession>A0ABQ8ULR2</accession>
<evidence type="ECO:0000256" key="4">
    <source>
        <dbReference type="ARBA" id="ARBA00022989"/>
    </source>
</evidence>
<evidence type="ECO:0000313" key="10">
    <source>
        <dbReference type="EMBL" id="KAJ4458284.1"/>
    </source>
</evidence>
<comment type="caution">
    <text evidence="10">The sequence shown here is derived from an EMBL/GenBank/DDBJ whole genome shotgun (WGS) entry which is preliminary data.</text>
</comment>
<gene>
    <name evidence="10" type="ORF">PAPYR_5959</name>
</gene>
<feature type="region of interest" description="Disordered" evidence="7">
    <location>
        <begin position="1"/>
        <end position="25"/>
    </location>
</feature>
<evidence type="ECO:0000256" key="3">
    <source>
        <dbReference type="ARBA" id="ARBA00022692"/>
    </source>
</evidence>
<keyword evidence="5 8" id="KW-0472">Membrane</keyword>
<dbReference type="InterPro" id="IPR011701">
    <property type="entry name" value="MFS"/>
</dbReference>
<protein>
    <submittedName>
        <fullName evidence="10">Sphingolipid Transporter</fullName>
    </submittedName>
</protein>
<evidence type="ECO:0000259" key="9">
    <source>
        <dbReference type="PROSITE" id="PS50850"/>
    </source>
</evidence>
<dbReference type="InterPro" id="IPR020846">
    <property type="entry name" value="MFS_dom"/>
</dbReference>
<dbReference type="PANTHER" id="PTHR23505:SF79">
    <property type="entry name" value="PROTEIN SPINSTER"/>
    <property type="match status" value="1"/>
</dbReference>
<keyword evidence="11" id="KW-1185">Reference proteome</keyword>
<evidence type="ECO:0000256" key="1">
    <source>
        <dbReference type="ARBA" id="ARBA00004141"/>
    </source>
</evidence>
<evidence type="ECO:0000313" key="11">
    <source>
        <dbReference type="Proteomes" id="UP001141327"/>
    </source>
</evidence>
<dbReference type="PANTHER" id="PTHR23505">
    <property type="entry name" value="SPINSTER"/>
    <property type="match status" value="1"/>
</dbReference>
<feature type="transmembrane region" description="Helical" evidence="8">
    <location>
        <begin position="106"/>
        <end position="124"/>
    </location>
</feature>
<feature type="transmembrane region" description="Helical" evidence="8">
    <location>
        <begin position="325"/>
        <end position="346"/>
    </location>
</feature>
<evidence type="ECO:0000256" key="6">
    <source>
        <dbReference type="ARBA" id="ARBA00024338"/>
    </source>
</evidence>
<dbReference type="EMBL" id="JAPMOS010000031">
    <property type="protein sequence ID" value="KAJ4458284.1"/>
    <property type="molecule type" value="Genomic_DNA"/>
</dbReference>